<evidence type="ECO:0000256" key="6">
    <source>
        <dbReference type="ARBA" id="ARBA00022692"/>
    </source>
</evidence>
<keyword evidence="6" id="KW-0812">Transmembrane</keyword>
<proteinExistence type="predicted"/>
<keyword evidence="17" id="KW-1185">Reference proteome</keyword>
<dbReference type="SUPFAM" id="SSF53448">
    <property type="entry name" value="Nucleotide-diphospho-sugar transferases"/>
    <property type="match status" value="1"/>
</dbReference>
<dbReference type="Proteomes" id="UP001434737">
    <property type="component" value="Chromosome"/>
</dbReference>
<keyword evidence="4" id="KW-0328">Glycosyltransferase</keyword>
<comment type="subcellular location">
    <subcellularLocation>
        <location evidence="2">Golgi apparatus membrane</location>
        <topology evidence="2">Single-pass type II membrane protein</topology>
    </subcellularLocation>
</comment>
<dbReference type="InterPro" id="IPR052261">
    <property type="entry name" value="Glycosyltransferase_13"/>
</dbReference>
<evidence type="ECO:0000256" key="8">
    <source>
        <dbReference type="ARBA" id="ARBA00022968"/>
    </source>
</evidence>
<keyword evidence="5" id="KW-0808">Transferase</keyword>
<evidence type="ECO:0000256" key="14">
    <source>
        <dbReference type="ARBA" id="ARBA00041712"/>
    </source>
</evidence>
<evidence type="ECO:0000313" key="17">
    <source>
        <dbReference type="Proteomes" id="UP001434737"/>
    </source>
</evidence>
<gene>
    <name evidence="16" type="ORF">V3I05_09960</name>
</gene>
<evidence type="ECO:0000256" key="5">
    <source>
        <dbReference type="ARBA" id="ARBA00022679"/>
    </source>
</evidence>
<keyword evidence="8" id="KW-0735">Signal-anchor</keyword>
<dbReference type="Gene3D" id="3.90.550.10">
    <property type="entry name" value="Spore Coat Polysaccharide Biosynthesis Protein SpsA, Chain A"/>
    <property type="match status" value="1"/>
</dbReference>
<protein>
    <recommendedName>
        <fullName evidence="13">alpha-1,3-mannosyl-glycoprotein 2-beta-N-acetylglucosaminyltransferase</fullName>
        <ecNumber evidence="13">2.4.1.101</ecNumber>
    </recommendedName>
    <alternativeName>
        <fullName evidence="14">N-glycosyl-oligosaccharide-glycoprotein N-acetylglucosaminyltransferase I</fullName>
    </alternativeName>
</protein>
<dbReference type="InterPro" id="IPR004139">
    <property type="entry name" value="Glyco_trans_13"/>
</dbReference>
<keyword evidence="12" id="KW-0464">Manganese</keyword>
<sequence length="330" mass="37557">MMLQSYAPIILFTYNRPKHTQQVLEALIANSLASKSDLYIYQDGAKPQATYNDKNAIQEVKTFIKEIIVKNAQTPLFGSITFIERESNLGLADSIIDGVTYVMSKYGKAIILEDDIVVSPVFLNYMNAALSKYENEPKVWGISAWSYPIDTTHLGDCYFWRLFHCWGWASWENRWQHYKRDITWALENFSQEDINYINLDGIAPYFNQVIDNAKGKIKTWAIFNCLIAYKHNALVLCPSTSYIQQIGFDGSGVHCGQEGEIFNPAHINTKFPITYPNEIIESATALERIKAFELSLKKPIHIRAYGKLIRISQSLGQKVNQFINGGGGRT</sequence>
<evidence type="ECO:0000256" key="13">
    <source>
        <dbReference type="ARBA" id="ARBA00038949"/>
    </source>
</evidence>
<comment type="pathway">
    <text evidence="3">Protein modification; protein glycosylation.</text>
</comment>
<evidence type="ECO:0000256" key="2">
    <source>
        <dbReference type="ARBA" id="ARBA00004323"/>
    </source>
</evidence>
<name>A0ABZ3F720_9HELI</name>
<evidence type="ECO:0000256" key="12">
    <source>
        <dbReference type="ARBA" id="ARBA00023211"/>
    </source>
</evidence>
<evidence type="ECO:0000256" key="7">
    <source>
        <dbReference type="ARBA" id="ARBA00022723"/>
    </source>
</evidence>
<comment type="cofactor">
    <cofactor evidence="1">
        <name>Mn(2+)</name>
        <dbReference type="ChEBI" id="CHEBI:29035"/>
    </cofactor>
</comment>
<keyword evidence="9" id="KW-1133">Transmembrane helix</keyword>
<dbReference type="PANTHER" id="PTHR10468:SF0">
    <property type="entry name" value="ALPHA-1,3-MANNOSYL-GLYCOPROTEIN 2-BETA-N-ACETYLGLUCOSAMINYLTRANSFERASE"/>
    <property type="match status" value="1"/>
</dbReference>
<evidence type="ECO:0000256" key="15">
    <source>
        <dbReference type="ARBA" id="ARBA00049421"/>
    </source>
</evidence>
<reference evidence="16 17" key="1">
    <citation type="submission" date="2024-02" db="EMBL/GenBank/DDBJ databases">
        <title>Genome and pathogenicity analysis of Helicobacter mastomyrinus isolated from mice.</title>
        <authorList>
            <person name="Zhu L."/>
        </authorList>
    </citation>
    <scope>NUCLEOTIDE SEQUENCE [LARGE SCALE GENOMIC DNA]</scope>
    <source>
        <strain evidence="16 17">Hm-17</strain>
    </source>
</reference>
<evidence type="ECO:0000256" key="1">
    <source>
        <dbReference type="ARBA" id="ARBA00001936"/>
    </source>
</evidence>
<comment type="catalytic activity">
    <reaction evidence="15">
        <text>N(4)-(alpha-D-Man-(1-&gt;3)-[alpha-D-Man-(1-&gt;3)-[alpha-D-Man-(1-&gt;6)]-alpha-D-Man-(1-&gt;6)]-beta-D-Man-(1-&gt;4)-beta-D-GlcNAc-(1-&gt;4)-beta-D-GlcNAc)-L-asparaginyl-[protein] (N-glucan mannose isomer 5A1,2) + UDP-N-acetyl-alpha-D-glucosamine = N(4)-{beta-D-GlcNAc-(1-&gt;2)-alpha-D-Man-(1-&gt;3)-[alpha-D-Man-(1-&gt;3)-[alpha-D-Man-(1-&gt;6)]-alpha-D-Man-(1-&gt;6)]-beta-D-Man-(1-&gt;4)-beta-D-GlcNAc-(1-&gt;4)-beta-D-GlcNAc}-L-asparaginyl-[protein] + UDP + H(+)</text>
        <dbReference type="Rhea" id="RHEA:11456"/>
        <dbReference type="Rhea" id="RHEA-COMP:14367"/>
        <dbReference type="Rhea" id="RHEA-COMP:14368"/>
        <dbReference type="ChEBI" id="CHEBI:15378"/>
        <dbReference type="ChEBI" id="CHEBI:57705"/>
        <dbReference type="ChEBI" id="CHEBI:58223"/>
        <dbReference type="ChEBI" id="CHEBI:59087"/>
        <dbReference type="ChEBI" id="CHEBI:60625"/>
        <dbReference type="EC" id="2.4.1.101"/>
    </reaction>
</comment>
<dbReference type="PANTHER" id="PTHR10468">
    <property type="entry name" value="PROTEIN O-LINKED-MANNOSE BETA-1,2-N-ACETYLGLUCOSAMINYLTRANSFERASE 1/ALPHA-1,3-MANNOSYL-GLYCOPROTEIN 2-BETA-N-ACETYLGLUCOSAMINYLTRANSFERASE"/>
    <property type="match status" value="1"/>
</dbReference>
<dbReference type="EMBL" id="CP145316">
    <property type="protein sequence ID" value="XAM17995.1"/>
    <property type="molecule type" value="Genomic_DNA"/>
</dbReference>
<evidence type="ECO:0000256" key="11">
    <source>
        <dbReference type="ARBA" id="ARBA00023136"/>
    </source>
</evidence>
<keyword evidence="10" id="KW-0333">Golgi apparatus</keyword>
<evidence type="ECO:0000256" key="3">
    <source>
        <dbReference type="ARBA" id="ARBA00004922"/>
    </source>
</evidence>
<organism evidence="16 17">
    <name type="scientific">Helicobacter mastomyrinus</name>
    <dbReference type="NCBI Taxonomy" id="287948"/>
    <lineage>
        <taxon>Bacteria</taxon>
        <taxon>Pseudomonadati</taxon>
        <taxon>Campylobacterota</taxon>
        <taxon>Epsilonproteobacteria</taxon>
        <taxon>Campylobacterales</taxon>
        <taxon>Helicobacteraceae</taxon>
        <taxon>Helicobacter</taxon>
    </lineage>
</organism>
<dbReference type="InterPro" id="IPR029044">
    <property type="entry name" value="Nucleotide-diphossugar_trans"/>
</dbReference>
<evidence type="ECO:0000313" key="16">
    <source>
        <dbReference type="EMBL" id="XAM17995.1"/>
    </source>
</evidence>
<keyword evidence="11" id="KW-0472">Membrane</keyword>
<evidence type="ECO:0000256" key="9">
    <source>
        <dbReference type="ARBA" id="ARBA00022989"/>
    </source>
</evidence>
<accession>A0ABZ3F720</accession>
<keyword evidence="7" id="KW-0479">Metal-binding</keyword>
<evidence type="ECO:0000256" key="10">
    <source>
        <dbReference type="ARBA" id="ARBA00023034"/>
    </source>
</evidence>
<evidence type="ECO:0000256" key="4">
    <source>
        <dbReference type="ARBA" id="ARBA00022676"/>
    </source>
</evidence>
<dbReference type="Pfam" id="PF03071">
    <property type="entry name" value="GNT-I"/>
    <property type="match status" value="1"/>
</dbReference>
<dbReference type="RefSeq" id="WP_343353509.1">
    <property type="nucleotide sequence ID" value="NZ_CP145316.1"/>
</dbReference>
<dbReference type="EC" id="2.4.1.101" evidence="13"/>